<dbReference type="SUPFAM" id="SSF53098">
    <property type="entry name" value="Ribonuclease H-like"/>
    <property type="match status" value="1"/>
</dbReference>
<dbReference type="GO" id="GO:0015074">
    <property type="term" value="P:DNA integration"/>
    <property type="evidence" value="ECO:0007669"/>
    <property type="project" value="InterPro"/>
</dbReference>
<evidence type="ECO:0000259" key="2">
    <source>
        <dbReference type="PROSITE" id="PS50994"/>
    </source>
</evidence>
<dbReference type="PANTHER" id="PTHR42648">
    <property type="entry name" value="TRANSPOSASE, PUTATIVE-RELATED"/>
    <property type="match status" value="1"/>
</dbReference>
<feature type="compositionally biased region" description="Low complexity" evidence="1">
    <location>
        <begin position="300"/>
        <end position="319"/>
    </location>
</feature>
<dbReference type="EMBL" id="SZYD01000002">
    <property type="protein sequence ID" value="KAD7117306.1"/>
    <property type="molecule type" value="Genomic_DNA"/>
</dbReference>
<proteinExistence type="predicted"/>
<reference evidence="3 4" key="1">
    <citation type="submission" date="2019-05" db="EMBL/GenBank/DDBJ databases">
        <title>Mikania micrantha, genome provides insights into the molecular mechanism of rapid growth.</title>
        <authorList>
            <person name="Liu B."/>
        </authorList>
    </citation>
    <scope>NUCLEOTIDE SEQUENCE [LARGE SCALE GENOMIC DNA]</scope>
    <source>
        <strain evidence="3">NLD-2019</strain>
        <tissue evidence="3">Leaf</tissue>
    </source>
</reference>
<feature type="region of interest" description="Disordered" evidence="1">
    <location>
        <begin position="298"/>
        <end position="341"/>
    </location>
</feature>
<dbReference type="PROSITE" id="PS50994">
    <property type="entry name" value="INTEGRASE"/>
    <property type="match status" value="1"/>
</dbReference>
<comment type="caution">
    <text evidence="3">The sequence shown here is derived from an EMBL/GenBank/DDBJ whole genome shotgun (WGS) entry which is preliminary data.</text>
</comment>
<dbReference type="InterPro" id="IPR036397">
    <property type="entry name" value="RNaseH_sf"/>
</dbReference>
<protein>
    <recommendedName>
        <fullName evidence="2">Integrase catalytic domain-containing protein</fullName>
    </recommendedName>
</protein>
<name>A0A5N6PWN0_9ASTR</name>
<dbReference type="InterPro" id="IPR025724">
    <property type="entry name" value="GAG-pre-integrase_dom"/>
</dbReference>
<evidence type="ECO:0000256" key="1">
    <source>
        <dbReference type="SAM" id="MobiDB-lite"/>
    </source>
</evidence>
<sequence length="341" mass="37639">MADVHADGVNAVTPGPSPSDLWHQRLGHMSVKGMKMLAAKGKFPDLKTVETGFCESCVLGKQKRVSFVKAGKTPKSQKLELVHTDVYGPTSVSSLGGSNYYVTFIDDSTRKVKCLKSDNGGEYVSTEFTNYCADHGIKMIKIVPETPQQNGVAERMNMTLNERARSMRLNAGLPKTFWADAVNTAAYLINRGPSVPLGFKIPEEEWQEKDASLKHLRVFGCSAYSLLKDVDRDKLDSKAKKCTFIGYGSDSMGYRLWDFESRKVIRCKHVTFNEAELYKDRKESSVILKDYVEFEDETLDNGSTGNDSESNDSGSNGSESSEEEEDSTSSVQSSSIPGSIP</sequence>
<dbReference type="Pfam" id="PF25597">
    <property type="entry name" value="SH3_retrovirus"/>
    <property type="match status" value="1"/>
</dbReference>
<dbReference type="Pfam" id="PF13976">
    <property type="entry name" value="gag_pre-integrs"/>
    <property type="match status" value="1"/>
</dbReference>
<organism evidence="3 4">
    <name type="scientific">Mikania micrantha</name>
    <name type="common">bitter vine</name>
    <dbReference type="NCBI Taxonomy" id="192012"/>
    <lineage>
        <taxon>Eukaryota</taxon>
        <taxon>Viridiplantae</taxon>
        <taxon>Streptophyta</taxon>
        <taxon>Embryophyta</taxon>
        <taxon>Tracheophyta</taxon>
        <taxon>Spermatophyta</taxon>
        <taxon>Magnoliopsida</taxon>
        <taxon>eudicotyledons</taxon>
        <taxon>Gunneridae</taxon>
        <taxon>Pentapetalae</taxon>
        <taxon>asterids</taxon>
        <taxon>campanulids</taxon>
        <taxon>Asterales</taxon>
        <taxon>Asteraceae</taxon>
        <taxon>Asteroideae</taxon>
        <taxon>Heliantheae alliance</taxon>
        <taxon>Eupatorieae</taxon>
        <taxon>Mikania</taxon>
    </lineage>
</organism>
<dbReference type="InterPro" id="IPR012337">
    <property type="entry name" value="RNaseH-like_sf"/>
</dbReference>
<dbReference type="PANTHER" id="PTHR42648:SF28">
    <property type="entry name" value="TRANSPOSON-ENCODED PROTEIN WITH RIBONUCLEASE H-LIKE AND RETROVIRUS ZINC FINGER-LIKE DOMAINS"/>
    <property type="match status" value="1"/>
</dbReference>
<dbReference type="InterPro" id="IPR001584">
    <property type="entry name" value="Integrase_cat-core"/>
</dbReference>
<dbReference type="OrthoDB" id="6776856at2759"/>
<feature type="region of interest" description="Disordered" evidence="1">
    <location>
        <begin position="1"/>
        <end position="22"/>
    </location>
</feature>
<dbReference type="InterPro" id="IPR057670">
    <property type="entry name" value="SH3_retrovirus"/>
</dbReference>
<gene>
    <name evidence="3" type="ORF">E3N88_04574</name>
</gene>
<feature type="domain" description="Integrase catalytic" evidence="2">
    <location>
        <begin position="115"/>
        <end position="210"/>
    </location>
</feature>
<dbReference type="GO" id="GO:0003676">
    <property type="term" value="F:nucleic acid binding"/>
    <property type="evidence" value="ECO:0007669"/>
    <property type="project" value="InterPro"/>
</dbReference>
<accession>A0A5N6PWN0</accession>
<keyword evidence="4" id="KW-1185">Reference proteome</keyword>
<evidence type="ECO:0000313" key="4">
    <source>
        <dbReference type="Proteomes" id="UP000326396"/>
    </source>
</evidence>
<dbReference type="Proteomes" id="UP000326396">
    <property type="component" value="Linkage Group LG10"/>
</dbReference>
<dbReference type="AlphaFoldDB" id="A0A5N6PWN0"/>
<dbReference type="Gene3D" id="3.30.420.10">
    <property type="entry name" value="Ribonuclease H-like superfamily/Ribonuclease H"/>
    <property type="match status" value="1"/>
</dbReference>
<evidence type="ECO:0000313" key="3">
    <source>
        <dbReference type="EMBL" id="KAD7117306.1"/>
    </source>
</evidence>
<dbReference type="InterPro" id="IPR039537">
    <property type="entry name" value="Retrotran_Ty1/copia-like"/>
</dbReference>